<sequence>MSLTDLKRKQQKQNPPKVSIEEFIEDAVNYAEGKPSQLQKPAKPKKTAPRKFRHATFSLSETSIRQLDDLAQSTGIAKSRLLRMFIHYYCDLSEPEQQELLEQLQDLTPPSAQ</sequence>
<evidence type="ECO:0000313" key="2">
    <source>
        <dbReference type="EMBL" id="TCN85398.1"/>
    </source>
</evidence>
<name>A0A4R2FES3_9GAMM</name>
<reference evidence="2 3" key="1">
    <citation type="submission" date="2019-03" db="EMBL/GenBank/DDBJ databases">
        <title>Freshwater and sediment microbial communities from various areas in North America, analyzing microbe dynamics in response to fracking.</title>
        <authorList>
            <person name="Lamendella R."/>
        </authorList>
    </citation>
    <scope>NUCLEOTIDE SEQUENCE [LARGE SCALE GENOMIC DNA]</scope>
    <source>
        <strain evidence="2 3">74A</strain>
    </source>
</reference>
<dbReference type="Gene3D" id="1.10.1220.10">
    <property type="entry name" value="Met repressor-like"/>
    <property type="match status" value="1"/>
</dbReference>
<dbReference type="RefSeq" id="WP_133038672.1">
    <property type="nucleotide sequence ID" value="NZ_SLWF01000009.1"/>
</dbReference>
<accession>A0A4R2FES3</accession>
<dbReference type="GO" id="GO:0006355">
    <property type="term" value="P:regulation of DNA-templated transcription"/>
    <property type="evidence" value="ECO:0007669"/>
    <property type="project" value="InterPro"/>
</dbReference>
<gene>
    <name evidence="2" type="ORF">EDC91_10958</name>
</gene>
<proteinExistence type="predicted"/>
<dbReference type="InterPro" id="IPR013321">
    <property type="entry name" value="Arc_rbn_hlx_hlx"/>
</dbReference>
<organism evidence="2 3">
    <name type="scientific">Shewanella fodinae</name>
    <dbReference type="NCBI Taxonomy" id="552357"/>
    <lineage>
        <taxon>Bacteria</taxon>
        <taxon>Pseudomonadati</taxon>
        <taxon>Pseudomonadota</taxon>
        <taxon>Gammaproteobacteria</taxon>
        <taxon>Alteromonadales</taxon>
        <taxon>Shewanellaceae</taxon>
        <taxon>Shewanella</taxon>
    </lineage>
</organism>
<feature type="region of interest" description="Disordered" evidence="1">
    <location>
        <begin position="1"/>
        <end position="20"/>
    </location>
</feature>
<protein>
    <submittedName>
        <fullName evidence="2">Plasmid segregation centromere-binding protein ParG</fullName>
    </submittedName>
</protein>
<comment type="caution">
    <text evidence="2">The sequence shown here is derived from an EMBL/GenBank/DDBJ whole genome shotgun (WGS) entry which is preliminary data.</text>
</comment>
<keyword evidence="3" id="KW-1185">Reference proteome</keyword>
<evidence type="ECO:0000256" key="1">
    <source>
        <dbReference type="SAM" id="MobiDB-lite"/>
    </source>
</evidence>
<dbReference type="EMBL" id="SLWF01000009">
    <property type="protein sequence ID" value="TCN85398.1"/>
    <property type="molecule type" value="Genomic_DNA"/>
</dbReference>
<feature type="compositionally biased region" description="Basic residues" evidence="1">
    <location>
        <begin position="42"/>
        <end position="52"/>
    </location>
</feature>
<feature type="region of interest" description="Disordered" evidence="1">
    <location>
        <begin position="32"/>
        <end position="52"/>
    </location>
</feature>
<dbReference type="AlphaFoldDB" id="A0A4R2FES3"/>
<dbReference type="Proteomes" id="UP000294832">
    <property type="component" value="Unassembled WGS sequence"/>
</dbReference>
<evidence type="ECO:0000313" key="3">
    <source>
        <dbReference type="Proteomes" id="UP000294832"/>
    </source>
</evidence>
<dbReference type="OrthoDB" id="5593192at2"/>